<dbReference type="SUPFAM" id="SSF56529">
    <property type="entry name" value="FAH"/>
    <property type="match status" value="1"/>
</dbReference>
<dbReference type="GO" id="GO:0046872">
    <property type="term" value="F:metal ion binding"/>
    <property type="evidence" value="ECO:0007669"/>
    <property type="project" value="UniProtKB-KW"/>
</dbReference>
<gene>
    <name evidence="4" type="ORF">CLV80_10449</name>
</gene>
<evidence type="ECO:0000313" key="4">
    <source>
        <dbReference type="EMBL" id="PRY78087.1"/>
    </source>
</evidence>
<accession>A0A2T0W004</accession>
<dbReference type="OrthoDB" id="9779415at2"/>
<dbReference type="PANTHER" id="PTHR42796">
    <property type="entry name" value="FUMARYLACETOACETATE HYDROLASE DOMAIN-CONTAINING PROTEIN 2A-RELATED"/>
    <property type="match status" value="1"/>
</dbReference>
<reference evidence="4 5" key="1">
    <citation type="submission" date="2018-03" db="EMBL/GenBank/DDBJ databases">
        <title>Genomic Encyclopedia of Archaeal and Bacterial Type Strains, Phase II (KMG-II): from individual species to whole genera.</title>
        <authorList>
            <person name="Goeker M."/>
        </authorList>
    </citation>
    <scope>NUCLEOTIDE SEQUENCE [LARGE SCALE GENOMIC DNA]</scope>
    <source>
        <strain evidence="4 5">DSM 101533</strain>
    </source>
</reference>
<dbReference type="EMBL" id="PVTP01000004">
    <property type="protein sequence ID" value="PRY78087.1"/>
    <property type="molecule type" value="Genomic_DNA"/>
</dbReference>
<dbReference type="Pfam" id="PF01557">
    <property type="entry name" value="FAA_hydrolase"/>
    <property type="match status" value="1"/>
</dbReference>
<comment type="caution">
    <text evidence="4">The sequence shown here is derived from an EMBL/GenBank/DDBJ whole genome shotgun (WGS) entry which is preliminary data.</text>
</comment>
<dbReference type="AlphaFoldDB" id="A0A2T0W004"/>
<dbReference type="Proteomes" id="UP000238007">
    <property type="component" value="Unassembled WGS sequence"/>
</dbReference>
<protein>
    <submittedName>
        <fullName evidence="4">Fumarylacetoacetate (FAA) hydrolase family protein</fullName>
    </submittedName>
</protein>
<feature type="domain" description="Fumarylacetoacetase-like C-terminal" evidence="3">
    <location>
        <begin position="178"/>
        <end position="354"/>
    </location>
</feature>
<proteinExistence type="inferred from homology"/>
<evidence type="ECO:0000256" key="2">
    <source>
        <dbReference type="ARBA" id="ARBA00022723"/>
    </source>
</evidence>
<dbReference type="GO" id="GO:0016787">
    <property type="term" value="F:hydrolase activity"/>
    <property type="evidence" value="ECO:0007669"/>
    <property type="project" value="UniProtKB-KW"/>
</dbReference>
<dbReference type="GO" id="GO:0044281">
    <property type="term" value="P:small molecule metabolic process"/>
    <property type="evidence" value="ECO:0007669"/>
    <property type="project" value="UniProtKB-ARBA"/>
</dbReference>
<comment type="similarity">
    <text evidence="1">Belongs to the FAH family.</text>
</comment>
<name>A0A2T0W004_9RHOB</name>
<dbReference type="PANTHER" id="PTHR42796:SF7">
    <property type="entry name" value="2-DEHYDRO-3-DEOXY-D-ARABINONATE DEHYDRATASE"/>
    <property type="match status" value="1"/>
</dbReference>
<dbReference type="InterPro" id="IPR036663">
    <property type="entry name" value="Fumarylacetoacetase_C_sf"/>
</dbReference>
<keyword evidence="2" id="KW-0479">Metal-binding</keyword>
<dbReference type="RefSeq" id="WP_106356273.1">
    <property type="nucleotide sequence ID" value="NZ_PVTP01000004.1"/>
</dbReference>
<keyword evidence="4" id="KW-0378">Hydrolase</keyword>
<evidence type="ECO:0000313" key="5">
    <source>
        <dbReference type="Proteomes" id="UP000238007"/>
    </source>
</evidence>
<sequence length="379" mass="40639">MNLDENGVWLGRVWDAKAHGPIVVTIRDGYFVDITTKAAPLVRDICEMPHPAAYVSSIEGIAVGTVASIERAAVGDYSQTHILAPCDLQAIKACGVTFANSMVERVIEEQAAGDPQKANAIRDNIGALIGDNLKNVKAGSKDAEQIKAALIKEGLWSQYLEVGIGPDAEVFSKAQTLSAVGHGAEVGLHPISDWNNPEPEVVLTVSSKGKIVGATLGNDVNLRDVEGRSALLLSKAKDNNASCSIGPMIRLFDADFGMDDVGAAELDMTVTGTQDGFVMHGTSSMTEISRAPSDLVQQVIGRHHQYPDGFMLFLGTLFAPTQDRDVPGEGFTHKLGDEVKISSPKLGELCNTVQLSTHCPEWRFGISHLMRNLAQRDLL</sequence>
<organism evidence="4 5">
    <name type="scientific">Yoonia maritima</name>
    <dbReference type="NCBI Taxonomy" id="1435347"/>
    <lineage>
        <taxon>Bacteria</taxon>
        <taxon>Pseudomonadati</taxon>
        <taxon>Pseudomonadota</taxon>
        <taxon>Alphaproteobacteria</taxon>
        <taxon>Rhodobacterales</taxon>
        <taxon>Paracoccaceae</taxon>
        <taxon>Yoonia</taxon>
    </lineage>
</organism>
<evidence type="ECO:0000256" key="1">
    <source>
        <dbReference type="ARBA" id="ARBA00010211"/>
    </source>
</evidence>
<keyword evidence="5" id="KW-1185">Reference proteome</keyword>
<dbReference type="InterPro" id="IPR051121">
    <property type="entry name" value="FAH"/>
</dbReference>
<dbReference type="InterPro" id="IPR011234">
    <property type="entry name" value="Fumarylacetoacetase-like_C"/>
</dbReference>
<dbReference type="Gene3D" id="3.90.850.10">
    <property type="entry name" value="Fumarylacetoacetase-like, C-terminal domain"/>
    <property type="match status" value="1"/>
</dbReference>
<evidence type="ECO:0000259" key="3">
    <source>
        <dbReference type="Pfam" id="PF01557"/>
    </source>
</evidence>